<dbReference type="PROSITE" id="PS51186">
    <property type="entry name" value="GNAT"/>
    <property type="match status" value="1"/>
</dbReference>
<dbReference type="Gene3D" id="3.40.630.30">
    <property type="match status" value="1"/>
</dbReference>
<dbReference type="SUPFAM" id="SSF55729">
    <property type="entry name" value="Acyl-CoA N-acyltransferases (Nat)"/>
    <property type="match status" value="2"/>
</dbReference>
<feature type="domain" description="N-acetyltransferase" evidence="1">
    <location>
        <begin position="4"/>
        <end position="154"/>
    </location>
</feature>
<accession>A0A7T4DKR5</accession>
<dbReference type="PANTHER" id="PTHR43617:SF20">
    <property type="entry name" value="N-ALPHA-ACETYLTRANSFERASE RIMI"/>
    <property type="match status" value="1"/>
</dbReference>
<evidence type="ECO:0000259" key="1">
    <source>
        <dbReference type="PROSITE" id="PS51186"/>
    </source>
</evidence>
<evidence type="ECO:0000313" key="2">
    <source>
        <dbReference type="EMBL" id="QQB15711.1"/>
    </source>
</evidence>
<dbReference type="AlphaFoldDB" id="A0A7T4DKR5"/>
<name>A0A7T4DKR5_9MICO</name>
<keyword evidence="2" id="KW-0808">Transferase</keyword>
<reference evidence="2 3" key="1">
    <citation type="submission" date="2020-12" db="EMBL/GenBank/DDBJ databases">
        <title>FDA dAtabase for Regulatory Grade micrObial Sequences (FDA-ARGOS): Supporting development and validation of Infectious Disease Dx tests.</title>
        <authorList>
            <person name="Sproer C."/>
            <person name="Gronow S."/>
            <person name="Severitt S."/>
            <person name="Schroder I."/>
            <person name="Tallon L."/>
            <person name="Sadzewicz L."/>
            <person name="Zhao X."/>
            <person name="Boylan J."/>
            <person name="Ott S."/>
            <person name="Bowen H."/>
            <person name="Vavikolanu K."/>
            <person name="Mehta A."/>
            <person name="Aluvathingal J."/>
            <person name="Nadendla S."/>
            <person name="Lowell S."/>
            <person name="Myers T."/>
            <person name="Yan Y."/>
            <person name="Sichtig H."/>
        </authorList>
    </citation>
    <scope>NUCLEOTIDE SEQUENCE [LARGE SCALE GENOMIC DNA]</scope>
    <source>
        <strain evidence="2 3">FDAARGOS_990</strain>
    </source>
</reference>
<proteinExistence type="predicted"/>
<dbReference type="PANTHER" id="PTHR43617">
    <property type="entry name" value="L-AMINO ACID N-ACETYLTRANSFERASE"/>
    <property type="match status" value="1"/>
</dbReference>
<organism evidence="2 3">
    <name type="scientific">Brevibacterium casei</name>
    <dbReference type="NCBI Taxonomy" id="33889"/>
    <lineage>
        <taxon>Bacteria</taxon>
        <taxon>Bacillati</taxon>
        <taxon>Actinomycetota</taxon>
        <taxon>Actinomycetes</taxon>
        <taxon>Micrococcales</taxon>
        <taxon>Brevibacteriaceae</taxon>
        <taxon>Brevibacterium</taxon>
    </lineage>
</organism>
<dbReference type="InterPro" id="IPR016181">
    <property type="entry name" value="Acyl_CoA_acyltransferase"/>
</dbReference>
<gene>
    <name evidence="2" type="ORF">I6H47_07270</name>
</gene>
<dbReference type="GO" id="GO:0008999">
    <property type="term" value="F:protein-N-terminal-alanine acetyltransferase activity"/>
    <property type="evidence" value="ECO:0007669"/>
    <property type="project" value="TreeGrafter"/>
</dbReference>
<dbReference type="Proteomes" id="UP000595374">
    <property type="component" value="Chromosome"/>
</dbReference>
<sequence length="346" mass="37929">MAELIVTRLDADDADGLRQWLTIMREGYTDDRTAVWWQSEESMLVQFAHPRHDRTDIALLARLGDEAIGGAEITLVSDSPALVELAVLPAHRRQGHGTTIAEAVDGILRDSAATIVQTETYSPAGIAFAESRGMHVGNAEQRLLLDLPAYLDADANRYKSRAAPAPDVGPADPTEVHPDPDWSIVSWIGMCPEELVEAWATLRKQMDEDVPLGALTRTDHHADVAAIRSHEERMDEQGWVLVSSMAEMTGDEPLAVGYTEIMVSRHAPEIAVQEDTLVDRAYRGRGIGRALKIANLRQLHDLPEAAAVRWLQTYTATDNEAMLALNAELGFVVADTMTALESPVVD</sequence>
<dbReference type="Pfam" id="PF00583">
    <property type="entry name" value="Acetyltransf_1"/>
    <property type="match status" value="2"/>
</dbReference>
<dbReference type="EMBL" id="CP065989">
    <property type="protein sequence ID" value="QQB15711.1"/>
    <property type="molecule type" value="Genomic_DNA"/>
</dbReference>
<dbReference type="RefSeq" id="WP_198500651.1">
    <property type="nucleotide sequence ID" value="NZ_CP065989.1"/>
</dbReference>
<dbReference type="InterPro" id="IPR000182">
    <property type="entry name" value="GNAT_dom"/>
</dbReference>
<evidence type="ECO:0000313" key="3">
    <source>
        <dbReference type="Proteomes" id="UP000595374"/>
    </source>
</evidence>
<dbReference type="InterPro" id="IPR050276">
    <property type="entry name" value="MshD_Acetyltransferase"/>
</dbReference>
<protein>
    <submittedName>
        <fullName evidence="2">GNAT family N-acetyltransferase</fullName>
    </submittedName>
</protein>
<dbReference type="CDD" id="cd04301">
    <property type="entry name" value="NAT_SF"/>
    <property type="match status" value="1"/>
</dbReference>